<dbReference type="Proteomes" id="UP000694257">
    <property type="component" value="Chromosome"/>
</dbReference>
<feature type="domain" description="Ketosynthase family 3 (KS3)" evidence="6">
    <location>
        <begin position="113"/>
        <end position="536"/>
    </location>
</feature>
<dbReference type="RefSeq" id="WP_218477618.1">
    <property type="nucleotide sequence ID" value="NZ_BAABJN010000007.1"/>
</dbReference>
<evidence type="ECO:0000259" key="5">
    <source>
        <dbReference type="PROSITE" id="PS50075"/>
    </source>
</evidence>
<dbReference type="SMART" id="SM00823">
    <property type="entry name" value="PKS_PP"/>
    <property type="match status" value="2"/>
</dbReference>
<feature type="domain" description="Carrier" evidence="5">
    <location>
        <begin position="1012"/>
        <end position="1087"/>
    </location>
</feature>
<feature type="domain" description="Carrier" evidence="5">
    <location>
        <begin position="7"/>
        <end position="85"/>
    </location>
</feature>
<dbReference type="PANTHER" id="PTHR43775:SF37">
    <property type="entry name" value="SI:DKEY-61P9.11"/>
    <property type="match status" value="1"/>
</dbReference>
<dbReference type="Pfam" id="PF00550">
    <property type="entry name" value="PP-binding"/>
    <property type="match status" value="2"/>
</dbReference>
<evidence type="ECO:0000256" key="2">
    <source>
        <dbReference type="ARBA" id="ARBA00022553"/>
    </source>
</evidence>
<proteinExistence type="predicted"/>
<dbReference type="PROSITE" id="PS52004">
    <property type="entry name" value="KS3_2"/>
    <property type="match status" value="1"/>
</dbReference>
<dbReference type="Pfam" id="PF00698">
    <property type="entry name" value="Acyl_transf_1"/>
    <property type="match status" value="1"/>
</dbReference>
<keyword evidence="1" id="KW-0596">Phosphopantetheine</keyword>
<keyword evidence="7" id="KW-0012">Acyltransferase</keyword>
<name>A0ABX8S2V3_NOCIO</name>
<evidence type="ECO:0000256" key="1">
    <source>
        <dbReference type="ARBA" id="ARBA00022450"/>
    </source>
</evidence>
<evidence type="ECO:0000313" key="7">
    <source>
        <dbReference type="EMBL" id="QXN94905.1"/>
    </source>
</evidence>
<keyword evidence="4" id="KW-0511">Multifunctional enzyme</keyword>
<sequence>MSAEMARRTADEISMFLTETLGELLDIATDDVALTEPFSSFGLTSAVALVFVGKVSTWWGKPLPPDLPWEYPTVHALAEGLAAAQDSTDPAPLDGADREPEVGGRPIRADTAQEPVAIIGIGCAFPGLRGPEQLWETLWHGRELVGEAPAARHDWPPSGNADREQRRRAWFGSFLDDPYAFDANYFGIADAEAAAMDPQHRLLAETVADAFEDAGVPVERLAGTATGTFVGITAGDYARGMGDAAESGLPIAAVTGNASSIAANRLSYLYDLRGPSVSVDTACSSSLVALHMALRSLHDGDCDVAVVGGVNMTLDPRVTESLADAGMMAADGRCKTFDDRADGYVRGEGSAAVVLKPLAQAEQDGDRVYAVLLGSAINQDGRTNGLTAPSYQSQVDVLRRAYRRAGVNPGDVQYIEAHGTGTILGDAIEARALGAVFVENRGGDEKFLVGSAKTVVGHLEAAAGITGLVKTALALHHGQVPANLNFESPSKHIAFDDLPFDVPAANQSWPRHQGRALAGVSSFGFGGTNAHAVLTGAPAKASHLPTPTPPEKPYLVSISGRSEQSTLDLVDSWIDVLRDGTAPPIAELAQTSTARRAQHPFRVAVAARNHADLAEQLTAISGGSLPLGAAAGRVPRSGPGKVGFVFTGQGNQWLGMGRKLIRHQPAFRDALLAVDRELRIALGWSTFAVLDRGRDDEALADTGTAQPVLFALQVALATLWRSWGITPAAVVGHSVGEVAAAHVCGAIDLRTAAQIIATRAKATARLRDNGCMAVVNLPATELELPQRVYQAGTNGPKWTLISGNTGAVDALLARLDGEQVMTRRLPGRYAFHSPLMRDCLPEFAADMPCIQPREGDIPFYSTVTGGRLDGAQLNGLYWTDQVVRPVQFAEAVGAMIDANVSSFIEIGPHPALNGMLKSLLRHHERAGIAVPSLVRDVDDLAVMLSALGELHVRGHEVRWSGVDAVQRPLARLPLYPFDRKSYRVVGGVPSVTAAPVSRASTDLFTADTDYVAPRTEYEQVVAEMWAELLGLEQVGVFENFFRIGGHSLAATQFVRRLRELFEIEFALRRMLQEPTVAQVAAALEELMVEQADAALLESDHELTG</sequence>
<dbReference type="InterPro" id="IPR018201">
    <property type="entry name" value="Ketoacyl_synth_AS"/>
</dbReference>
<protein>
    <submittedName>
        <fullName evidence="7">Acyltransferase domain-containing protein</fullName>
    </submittedName>
</protein>
<evidence type="ECO:0000256" key="4">
    <source>
        <dbReference type="ARBA" id="ARBA00023268"/>
    </source>
</evidence>
<dbReference type="SMART" id="SM01294">
    <property type="entry name" value="PKS_PP_betabranch"/>
    <property type="match status" value="1"/>
</dbReference>
<dbReference type="InterPro" id="IPR032821">
    <property type="entry name" value="PKS_assoc"/>
</dbReference>
<gene>
    <name evidence="7" type="ORF">KV110_18765</name>
</gene>
<dbReference type="InterPro" id="IPR009081">
    <property type="entry name" value="PP-bd_ACP"/>
</dbReference>
<keyword evidence="2" id="KW-0597">Phosphoprotein</keyword>
<dbReference type="GO" id="GO:0016746">
    <property type="term" value="F:acyltransferase activity"/>
    <property type="evidence" value="ECO:0007669"/>
    <property type="project" value="UniProtKB-KW"/>
</dbReference>
<dbReference type="EMBL" id="CP078145">
    <property type="protein sequence ID" value="QXN94905.1"/>
    <property type="molecule type" value="Genomic_DNA"/>
</dbReference>
<dbReference type="Pfam" id="PF02801">
    <property type="entry name" value="Ketoacyl-synt_C"/>
    <property type="match status" value="1"/>
</dbReference>
<keyword evidence="3" id="KW-0808">Transferase</keyword>
<dbReference type="InterPro" id="IPR014030">
    <property type="entry name" value="Ketoacyl_synth_N"/>
</dbReference>
<dbReference type="InterPro" id="IPR050091">
    <property type="entry name" value="PKS_NRPS_Biosynth_Enz"/>
</dbReference>
<dbReference type="PROSITE" id="PS50075">
    <property type="entry name" value="CARRIER"/>
    <property type="match status" value="2"/>
</dbReference>
<evidence type="ECO:0000313" key="8">
    <source>
        <dbReference type="Proteomes" id="UP000694257"/>
    </source>
</evidence>
<dbReference type="InterPro" id="IPR020841">
    <property type="entry name" value="PKS_Beta-ketoAc_synthase_dom"/>
</dbReference>
<dbReference type="PANTHER" id="PTHR43775">
    <property type="entry name" value="FATTY ACID SYNTHASE"/>
    <property type="match status" value="1"/>
</dbReference>
<accession>A0ABX8S2V3</accession>
<dbReference type="SMART" id="SM00827">
    <property type="entry name" value="PKS_AT"/>
    <property type="match status" value="1"/>
</dbReference>
<dbReference type="InterPro" id="IPR020806">
    <property type="entry name" value="PKS_PP-bd"/>
</dbReference>
<dbReference type="Pfam" id="PF00109">
    <property type="entry name" value="ketoacyl-synt"/>
    <property type="match status" value="1"/>
</dbReference>
<evidence type="ECO:0000256" key="3">
    <source>
        <dbReference type="ARBA" id="ARBA00022679"/>
    </source>
</evidence>
<evidence type="ECO:0000259" key="6">
    <source>
        <dbReference type="PROSITE" id="PS52004"/>
    </source>
</evidence>
<dbReference type="CDD" id="cd00833">
    <property type="entry name" value="PKS"/>
    <property type="match status" value="1"/>
</dbReference>
<keyword evidence="8" id="KW-1185">Reference proteome</keyword>
<dbReference type="PROSITE" id="PS00606">
    <property type="entry name" value="KS3_1"/>
    <property type="match status" value="1"/>
</dbReference>
<dbReference type="InterPro" id="IPR014031">
    <property type="entry name" value="Ketoacyl_synth_C"/>
</dbReference>
<reference evidence="7 8" key="1">
    <citation type="submission" date="2021-07" db="EMBL/GenBank/DDBJ databases">
        <title>Whole Genome Sequence of Nocardia Iowensis.</title>
        <authorList>
            <person name="Lamm A."/>
            <person name="Collins-Fairclough A.M."/>
            <person name="Bunk B."/>
            <person name="Sproer C."/>
        </authorList>
    </citation>
    <scope>NUCLEOTIDE SEQUENCE [LARGE SCALE GENOMIC DNA]</scope>
    <source>
        <strain evidence="7 8">NRRL 5646</strain>
    </source>
</reference>
<organism evidence="7 8">
    <name type="scientific">Nocardia iowensis</name>
    <dbReference type="NCBI Taxonomy" id="204891"/>
    <lineage>
        <taxon>Bacteria</taxon>
        <taxon>Bacillati</taxon>
        <taxon>Actinomycetota</taxon>
        <taxon>Actinomycetes</taxon>
        <taxon>Mycobacteriales</taxon>
        <taxon>Nocardiaceae</taxon>
        <taxon>Nocardia</taxon>
    </lineage>
</organism>
<dbReference type="Pfam" id="PF16197">
    <property type="entry name" value="KAsynt_C_assoc"/>
    <property type="match status" value="1"/>
</dbReference>
<dbReference type="SMART" id="SM00825">
    <property type="entry name" value="PKS_KS"/>
    <property type="match status" value="1"/>
</dbReference>
<dbReference type="InterPro" id="IPR014043">
    <property type="entry name" value="Acyl_transferase_dom"/>
</dbReference>